<sequence length="2985" mass="326671">MLDDWYFCSAMRMTLRNADTYLDILAALDEPVRDTGADPAGAELVGEALRQLRRVEPALLLYALPRVLAAQRRHVLDAQVAAECGTYFQEIASLTRLKIERDLCGAALEAVQDSPTDLADRLRELAETFEFETTVARGEPYHDLAWHVAATVGVALLFELSMREQGLAEQICAGTQGELPLLSQARGGQHGRLAFTLAVRLSAVLATEPSTIAELGEDLRRFGNGAADLEPDLLAAFARVTFGEATGSRPCDMSALEQEIATGVRGWTWRGNVDPRTAVRRDAHTRLGALADVEPHPAMSVVLWQMTLWSLAAQRDCRSAAALLARWWAVPEETTSLKKVQVTAPVNRQDWGRAWDYLCAAISLRETGRKITVELGDGPLDTTQARVWPLIAAPWLYRLGAELPPKGADALYPAWEEPADLVRMAAGAAIAVRLLRSLPDPADPQEEYEHLMAVVLHTADVISRTSQLESAVDDRSATPPAAFGLGVQLLLKYAADQVRRLGGGGYAEFSPARVADFLCGGPGDSGATAGRVAQWHNLFAHAALNSAVTWLYNSYSAGVDPADPRLSGRWFPDADDAPALRILRAAMSHDVRMFRWHPRRVALEIYEHEVGQRTAHEDWMSNVRAIEKEHRRVLDHHKRKGAVLDWQRLLMAPAYSIDRWEDVDQRIDAWLFPSAKVTHLLLLLEQVLADPALGDAGAHDRWVRHWLEFMSGLSAAKDVPRALRPRLIKLLRARVEGAGSRARVAGAAEVIVDSIIDFSGSAPRYYHRLFDTLATDLTLGVDATNDLRLRMISTLRRRHNVLADLKPRNPYALKVDAESRSVTTTARRRMLASVARSPVVAQGTRLGAILSRQWSADKISPELAVQPSARVDSPTELPWRHERLAMAAMAGDYVGNELWYVQDVDLAVRSPHGAVIERVADPFLAGQAGTAGEGGYDFGVVTAAQPSGWDVEVWINCGSRGFVCWRPEPGTPHPAPGTAVAVQTVVRDGRREVTGRPRPLERVDPRGGERRTATVTTTATFPMLSVRVEGAETYPSGTSPADSAVRMRWDPDLLRAREPMTYETVAQWSANLQGWLPADRTMDELLLDMTTAQETRARLVFVGVDGDAWRFAGAPGTVYRLDRTDWSDDSRRELAHHLSDDMIGLAVHVLLSGGRLSLDGDQPIDDSNVAWLRMFSDDVDVVAHREEDDWKITVDGPPGSPPALMVTGLGTHLGDQVACTVTAWGEPEARLARLTVEPLRSEGIDLPDMPSRVRWDRLYHLPKDSICTLRSLRPGGWRGAFVRGVTTDKIEVQVATESLTLVASKPGRTQGLVENRPLVVRMDRVVPPKTVRTPQPLPESDLSRQLTTELIGHDTFAAMVVTVGTNARHKAVQHGIWLLMDGQVRHLVIDAAHFDVDDCKPGDKVTVCRDDQGWIFQVQHRVIDVNALFDIRHPREDSWVEVGTNTQYGQHYPVYQHPDRPWLAAESQPRTAGGDGRSVTVARLGRPYVGYRGMSYTRLRVHVGHDTMVGDALTDTVADSVRLRRVSLRLTQVDDDLIIARREFVLAAASTQTSQPAAPPDPDAANRARWAEALQAGEGHLTGDKRGERLLLDHGLLAPGPFGDWVPYLALIRAEQTQVDRDYKGRTRVRVVEHGGAIAGTYQDVTPLTVDAFVDTAFRTARVGDRRRHRPERNVYYVGEEQDNGASVHRFEWGRGWTVDVPSTQLRLEGQAALFHGDMVSAFRFERDGAVTTVHLSRNDIHPRIEGQVIREAASGVVHQVEVAIDVDAEVVTVLRVYTARQGLSAERPHDQIYSARIQATLNQDSVKPLIAAARQRRVNPESTQILARLAVDPRTNRNGRIREFTYIPLEAGLPGENALKVGDLLYATAGEITDLGNDALITFHLPERTIDAVRRRPFEIAIMRREFSYRQDLLRRTLAAGGTRALAGRLGLLVKLQSPTGPTQWHGSIVEAPARPVEDLRSYLRQQRGACFATYGGRKVEVRTGVFFDLPKAAVGRGIDRGAQVRLTLDTATSRIQADLAMPAESRYIAPAGRPVVALPKTPLLRTDGRDLAARRDRRLFTIAGLPSLEARTAHGRQLLAAPHPRFAIATRDGDDVIIRPAGDDLLAVTVDVSDHDQPALVIPISSADAATQHVEWARLSFTASSAAEIADACRTAHWRYHDSKTGHWALDADTPQQYSVQPMSAVTGPLFLTRDDIGPTALFRGSDLLRYGLPATELLEQPQLLGQPTWLTVAAVRTVANQPDGLWLELSPGRVIEVPASLVKFGRSLAGMAFDWSIFAPGDRIRVRVDAIAPDDYLSLELLGVDHGIRGASAPTSSIVLPVGHPQPGGALLLGEGRCTIRHPIATSRVDEHATRTAVWLSPHNQLVPLAERAMTPGDVALLGVNSDGDLYIHGTRRPAVLTPRSQVGWPGLDWLHDVLSDRTGRQNLIAQLGGAIPVTVEHADTDAVGISRRLQPTGVWPAERVVRAEIAADLEDGTLVVRCGHALRRISLDRVVAGGNSRAVAAALATQRQQLELWWHTDKARTVHTGLPVAENAIDTEAHVRPLLGVAARDGDPGGIVCSDSTTESLCFMPADQASWIPDLPIAELAQALGTERTIRCRRQPNGAVSFTADQDVQRAFGTMAVGAQLPVVIVGRTSDLGTTARYIARVKFVDVLLTVLHDGDIAEGDEIIAEVRSVTTTGGQPAVEAVQAGARKVRLDLPAWVGQQLPTAALGAAVALPDHFGDYGDWFREGLQDTWSGIPEAVLRAAGSALRADPMPTEPALRSWLDARLPALAGAGELDLTEHLAAIVVLATTGRTNPAAARLSVFAAHQLGRRALRSLHVEPLLDQWLRPAEELPRTGIWARVRALPLAAELTVTSWLDVVRFGQAVLARPVVQGAPDSRAPLMRAVLAAAGALQDATDLLADAPNLAELGTLSRSLTPRDDQLIAVDTLLPAHLTMVSNQLKRHIVARWPMTLLPPLRQIPAQFKEELDSLASRI</sequence>
<gene>
    <name evidence="1" type="ORF">Cci01nite_52400</name>
</gene>
<keyword evidence="2" id="KW-1185">Reference proteome</keyword>
<evidence type="ECO:0000313" key="2">
    <source>
        <dbReference type="Proteomes" id="UP000659904"/>
    </source>
</evidence>
<proteinExistence type="predicted"/>
<reference evidence="1 2" key="1">
    <citation type="submission" date="2021-01" db="EMBL/GenBank/DDBJ databases">
        <title>Whole genome shotgun sequence of Catellatospora citrea NBRC 14495.</title>
        <authorList>
            <person name="Komaki H."/>
            <person name="Tamura T."/>
        </authorList>
    </citation>
    <scope>NUCLEOTIDE SEQUENCE [LARGE SCALE GENOMIC DNA]</scope>
    <source>
        <strain evidence="1 2">NBRC 14495</strain>
    </source>
</reference>
<name>A0A8J3KBH3_9ACTN</name>
<dbReference type="Proteomes" id="UP000659904">
    <property type="component" value="Unassembled WGS sequence"/>
</dbReference>
<dbReference type="RefSeq" id="WP_147432621.1">
    <property type="nucleotide sequence ID" value="NZ_BONH01000025.1"/>
</dbReference>
<organism evidence="1 2">
    <name type="scientific">Catellatospora citrea</name>
    <dbReference type="NCBI Taxonomy" id="53366"/>
    <lineage>
        <taxon>Bacteria</taxon>
        <taxon>Bacillati</taxon>
        <taxon>Actinomycetota</taxon>
        <taxon>Actinomycetes</taxon>
        <taxon>Micromonosporales</taxon>
        <taxon>Micromonosporaceae</taxon>
        <taxon>Catellatospora</taxon>
    </lineage>
</organism>
<comment type="caution">
    <text evidence="1">The sequence shown here is derived from an EMBL/GenBank/DDBJ whole genome shotgun (WGS) entry which is preliminary data.</text>
</comment>
<evidence type="ECO:0000313" key="1">
    <source>
        <dbReference type="EMBL" id="GIG00147.1"/>
    </source>
</evidence>
<dbReference type="EMBL" id="BONH01000025">
    <property type="protein sequence ID" value="GIG00147.1"/>
    <property type="molecule type" value="Genomic_DNA"/>
</dbReference>
<accession>A0A8J3KBH3</accession>
<protein>
    <submittedName>
        <fullName evidence="1">Uncharacterized protein</fullName>
    </submittedName>
</protein>